<dbReference type="PANTHER" id="PTHR43610">
    <property type="entry name" value="BLL6696 PROTEIN"/>
    <property type="match status" value="1"/>
</dbReference>
<dbReference type="SUPFAM" id="SSF55729">
    <property type="entry name" value="Acyl-CoA N-acyltransferases (Nat)"/>
    <property type="match status" value="1"/>
</dbReference>
<dbReference type="PROSITE" id="PS51186">
    <property type="entry name" value="GNAT"/>
    <property type="match status" value="1"/>
</dbReference>
<dbReference type="AlphaFoldDB" id="A0A223EF75"/>
<accession>A0A223EF75</accession>
<feature type="domain" description="N-acetyltransferase" evidence="1">
    <location>
        <begin position="11"/>
        <end position="162"/>
    </location>
</feature>
<dbReference type="Pfam" id="PF13302">
    <property type="entry name" value="Acetyltransf_3"/>
    <property type="match status" value="1"/>
</dbReference>
<gene>
    <name evidence="2" type="ORF">BS1321_06910</name>
</gene>
<name>A0A223EF75_9BACI</name>
<dbReference type="GeneID" id="56472460"/>
<sequence length="192" mass="22775">MKHFELFGKHVILAPMMDHHIEPLYAASLPSEIWEWSATKILSYEEAISYVKEGIRAREQELHHPFVVIDQIDDTIVGSTSLRNIQFHNQSLEIGSTWYHPDKWRTAINTECKYLLLQHAFEKWQMKRVEFRTDEFNKRSRAAITRLGALEEGILRMEKKLQDGRIRNTVVYSILEHEWPSVKRNLEAFLER</sequence>
<dbReference type="Gene3D" id="3.40.630.30">
    <property type="match status" value="1"/>
</dbReference>
<dbReference type="OrthoDB" id="9795199at2"/>
<dbReference type="Proteomes" id="UP000214618">
    <property type="component" value="Chromosome"/>
</dbReference>
<dbReference type="EMBL" id="CP017704">
    <property type="protein sequence ID" value="ASS93725.1"/>
    <property type="molecule type" value="Genomic_DNA"/>
</dbReference>
<evidence type="ECO:0000259" key="1">
    <source>
        <dbReference type="PROSITE" id="PS51186"/>
    </source>
</evidence>
<proteinExistence type="predicted"/>
<dbReference type="InterPro" id="IPR000182">
    <property type="entry name" value="GNAT_dom"/>
</dbReference>
<evidence type="ECO:0000313" key="2">
    <source>
        <dbReference type="EMBL" id="ASS93725.1"/>
    </source>
</evidence>
<reference evidence="2 3" key="1">
    <citation type="submission" date="2016-10" db="EMBL/GenBank/DDBJ databases">
        <title>The whole genome sequencing and assembly of Bacillus simplex DSM 1321 strain.</title>
        <authorList>
            <person name="Park M.-K."/>
            <person name="Lee Y.-J."/>
            <person name="Yi H."/>
            <person name="Bahn Y.-S."/>
            <person name="Kim J.F."/>
            <person name="Lee D.-W."/>
        </authorList>
    </citation>
    <scope>NUCLEOTIDE SEQUENCE [LARGE SCALE GENOMIC DNA]</scope>
    <source>
        <strain evidence="2 3">DSM 1321</strain>
    </source>
</reference>
<organism evidence="2 3">
    <name type="scientific">Peribacillus simplex NBRC 15720 = DSM 1321</name>
    <dbReference type="NCBI Taxonomy" id="1349754"/>
    <lineage>
        <taxon>Bacteria</taxon>
        <taxon>Bacillati</taxon>
        <taxon>Bacillota</taxon>
        <taxon>Bacilli</taxon>
        <taxon>Bacillales</taxon>
        <taxon>Bacillaceae</taxon>
        <taxon>Peribacillus</taxon>
    </lineage>
</organism>
<dbReference type="PANTHER" id="PTHR43610:SF1">
    <property type="entry name" value="N-ACETYLTRANSFERASE DOMAIN-CONTAINING PROTEIN"/>
    <property type="match status" value="1"/>
</dbReference>
<evidence type="ECO:0000313" key="3">
    <source>
        <dbReference type="Proteomes" id="UP000214618"/>
    </source>
</evidence>
<dbReference type="InterPro" id="IPR016181">
    <property type="entry name" value="Acyl_CoA_acyltransferase"/>
</dbReference>
<dbReference type="RefSeq" id="WP_069981679.1">
    <property type="nucleotide sequence ID" value="NZ_BCVO01000002.1"/>
</dbReference>
<protein>
    <recommendedName>
        <fullName evidence="1">N-acetyltransferase domain-containing protein</fullName>
    </recommendedName>
</protein>
<dbReference type="GO" id="GO:0016747">
    <property type="term" value="F:acyltransferase activity, transferring groups other than amino-acyl groups"/>
    <property type="evidence" value="ECO:0007669"/>
    <property type="project" value="InterPro"/>
</dbReference>